<evidence type="ECO:0000256" key="3">
    <source>
        <dbReference type="ARBA" id="ARBA00010617"/>
    </source>
</evidence>
<name>A0A0C9YMK3_9AGAM</name>
<comment type="subcellular location">
    <subcellularLocation>
        <location evidence="2">Membrane</location>
    </subcellularLocation>
</comment>
<keyword evidence="5" id="KW-0812">Transmembrane</keyword>
<dbReference type="OrthoDB" id="1844152at2759"/>
<dbReference type="GO" id="GO:0016020">
    <property type="term" value="C:membrane"/>
    <property type="evidence" value="ECO:0007669"/>
    <property type="project" value="UniProtKB-SubCell"/>
</dbReference>
<keyword evidence="10" id="KW-0503">Monooxygenase</keyword>
<comment type="similarity">
    <text evidence="3">Belongs to the cytochrome P450 family.</text>
</comment>
<keyword evidence="13" id="KW-1185">Reference proteome</keyword>
<dbReference type="GO" id="GO:0004497">
    <property type="term" value="F:monooxygenase activity"/>
    <property type="evidence" value="ECO:0007669"/>
    <property type="project" value="UniProtKB-KW"/>
</dbReference>
<dbReference type="EMBL" id="KN833816">
    <property type="protein sequence ID" value="KIK17951.1"/>
    <property type="molecule type" value="Genomic_DNA"/>
</dbReference>
<reference evidence="12 13" key="1">
    <citation type="submission" date="2014-04" db="EMBL/GenBank/DDBJ databases">
        <authorList>
            <consortium name="DOE Joint Genome Institute"/>
            <person name="Kuo A."/>
            <person name="Kohler A."/>
            <person name="Costa M.D."/>
            <person name="Nagy L.G."/>
            <person name="Floudas D."/>
            <person name="Copeland A."/>
            <person name="Barry K.W."/>
            <person name="Cichocki N."/>
            <person name="Veneault-Fourrey C."/>
            <person name="LaButti K."/>
            <person name="Lindquist E.A."/>
            <person name="Lipzen A."/>
            <person name="Lundell T."/>
            <person name="Morin E."/>
            <person name="Murat C."/>
            <person name="Sun H."/>
            <person name="Tunlid A."/>
            <person name="Henrissat B."/>
            <person name="Grigoriev I.V."/>
            <person name="Hibbett D.S."/>
            <person name="Martin F."/>
            <person name="Nordberg H.P."/>
            <person name="Cantor M.N."/>
            <person name="Hua S.X."/>
        </authorList>
    </citation>
    <scope>NUCLEOTIDE SEQUENCE [LARGE SCALE GENOMIC DNA]</scope>
    <source>
        <strain evidence="12 13">441</strain>
    </source>
</reference>
<evidence type="ECO:0000256" key="7">
    <source>
        <dbReference type="ARBA" id="ARBA00022989"/>
    </source>
</evidence>
<keyword evidence="4" id="KW-0349">Heme</keyword>
<keyword evidence="9" id="KW-0408">Iron</keyword>
<reference evidence="13" key="2">
    <citation type="submission" date="2015-01" db="EMBL/GenBank/DDBJ databases">
        <title>Evolutionary Origins and Diversification of the Mycorrhizal Mutualists.</title>
        <authorList>
            <consortium name="DOE Joint Genome Institute"/>
            <consortium name="Mycorrhizal Genomics Consortium"/>
            <person name="Kohler A."/>
            <person name="Kuo A."/>
            <person name="Nagy L.G."/>
            <person name="Floudas D."/>
            <person name="Copeland A."/>
            <person name="Barry K.W."/>
            <person name="Cichocki N."/>
            <person name="Veneault-Fourrey C."/>
            <person name="LaButti K."/>
            <person name="Lindquist E.A."/>
            <person name="Lipzen A."/>
            <person name="Lundell T."/>
            <person name="Morin E."/>
            <person name="Murat C."/>
            <person name="Riley R."/>
            <person name="Ohm R."/>
            <person name="Sun H."/>
            <person name="Tunlid A."/>
            <person name="Henrissat B."/>
            <person name="Grigoriev I.V."/>
            <person name="Hibbett D.S."/>
            <person name="Martin F."/>
        </authorList>
    </citation>
    <scope>NUCLEOTIDE SEQUENCE [LARGE SCALE GENOMIC DNA]</scope>
    <source>
        <strain evidence="13">441</strain>
    </source>
</reference>
<evidence type="ECO:0000256" key="8">
    <source>
        <dbReference type="ARBA" id="ARBA00023002"/>
    </source>
</evidence>
<dbReference type="PANTHER" id="PTHR46206">
    <property type="entry name" value="CYTOCHROME P450"/>
    <property type="match status" value="1"/>
</dbReference>
<evidence type="ECO:0000256" key="2">
    <source>
        <dbReference type="ARBA" id="ARBA00004370"/>
    </source>
</evidence>
<evidence type="ECO:0000256" key="4">
    <source>
        <dbReference type="ARBA" id="ARBA00022617"/>
    </source>
</evidence>
<keyword evidence="11" id="KW-0472">Membrane</keyword>
<keyword evidence="6" id="KW-0479">Metal-binding</keyword>
<evidence type="ECO:0000256" key="9">
    <source>
        <dbReference type="ARBA" id="ARBA00023004"/>
    </source>
</evidence>
<dbReference type="PANTHER" id="PTHR46206:SF5">
    <property type="entry name" value="P450, PUTATIVE (EUROFUNG)-RELATED"/>
    <property type="match status" value="1"/>
</dbReference>
<dbReference type="GO" id="GO:0046872">
    <property type="term" value="F:metal ion binding"/>
    <property type="evidence" value="ECO:0007669"/>
    <property type="project" value="UniProtKB-KW"/>
</dbReference>
<comment type="cofactor">
    <cofactor evidence="1">
        <name>heme</name>
        <dbReference type="ChEBI" id="CHEBI:30413"/>
    </cofactor>
</comment>
<evidence type="ECO:0000256" key="6">
    <source>
        <dbReference type="ARBA" id="ARBA00022723"/>
    </source>
</evidence>
<evidence type="ECO:0000256" key="1">
    <source>
        <dbReference type="ARBA" id="ARBA00001971"/>
    </source>
</evidence>
<protein>
    <submittedName>
        <fullName evidence="12">Unplaced genomic scaffold scaffold_132, whole genome shotgun sequence</fullName>
    </submittedName>
</protein>
<feature type="non-terminal residue" evidence="12">
    <location>
        <position position="193"/>
    </location>
</feature>
<dbReference type="STRING" id="765257.A0A0C9YMK3"/>
<dbReference type="Proteomes" id="UP000054018">
    <property type="component" value="Unassembled WGS sequence"/>
</dbReference>
<evidence type="ECO:0000313" key="12">
    <source>
        <dbReference type="EMBL" id="KIK17951.1"/>
    </source>
</evidence>
<gene>
    <name evidence="12" type="ORF">PISMIDRAFT_684781</name>
</gene>
<dbReference type="HOGENOM" id="CLU_102283_1_0_1"/>
<proteinExistence type="inferred from homology"/>
<evidence type="ECO:0000256" key="5">
    <source>
        <dbReference type="ARBA" id="ARBA00022692"/>
    </source>
</evidence>
<keyword evidence="8" id="KW-0560">Oxidoreductase</keyword>
<keyword evidence="7" id="KW-1133">Transmembrane helix</keyword>
<accession>A0A0C9YMK3</accession>
<organism evidence="12 13">
    <name type="scientific">Pisolithus microcarpus 441</name>
    <dbReference type="NCBI Taxonomy" id="765257"/>
    <lineage>
        <taxon>Eukaryota</taxon>
        <taxon>Fungi</taxon>
        <taxon>Dikarya</taxon>
        <taxon>Basidiomycota</taxon>
        <taxon>Agaricomycotina</taxon>
        <taxon>Agaricomycetes</taxon>
        <taxon>Agaricomycetidae</taxon>
        <taxon>Boletales</taxon>
        <taxon>Sclerodermatineae</taxon>
        <taxon>Pisolithaceae</taxon>
        <taxon>Pisolithus</taxon>
    </lineage>
</organism>
<evidence type="ECO:0000256" key="10">
    <source>
        <dbReference type="ARBA" id="ARBA00023033"/>
    </source>
</evidence>
<evidence type="ECO:0000313" key="13">
    <source>
        <dbReference type="Proteomes" id="UP000054018"/>
    </source>
</evidence>
<evidence type="ECO:0000256" key="11">
    <source>
        <dbReference type="ARBA" id="ARBA00023136"/>
    </source>
</evidence>
<sequence length="193" mass="21166">MDISSTNYILAAAICATVPPVALKLSESSNLDHIPSIGYSSWPLSYITSFKYVSNAAQILQEGYAKYKGAPFKVPTLNRWIVVVGRQHLEDIKKSTDDELSLIEAANDSAKVDYLIGPEINSNPYHISVARIHLARNLGLYYPDIKNEVQAAFEELLGLKDNGTINELSSFAIDPGAPDSVKERHSSGRRTGD</sequence>
<dbReference type="AlphaFoldDB" id="A0A0C9YMK3"/>